<feature type="domain" description="Sulfatase-modifying factor enzyme-like" evidence="2">
    <location>
        <begin position="90"/>
        <end position="331"/>
    </location>
</feature>
<organism evidence="3 4">
    <name type="scientific">Treponema lecithinolyticum ATCC 700332</name>
    <dbReference type="NCBI Taxonomy" id="1321815"/>
    <lineage>
        <taxon>Bacteria</taxon>
        <taxon>Pseudomonadati</taxon>
        <taxon>Spirochaetota</taxon>
        <taxon>Spirochaetia</taxon>
        <taxon>Spirochaetales</taxon>
        <taxon>Treponemataceae</taxon>
        <taxon>Treponema</taxon>
    </lineage>
</organism>
<evidence type="ECO:0000313" key="3">
    <source>
        <dbReference type="EMBL" id="ERJ91977.1"/>
    </source>
</evidence>
<evidence type="ECO:0000313" key="4">
    <source>
        <dbReference type="Proteomes" id="UP000016649"/>
    </source>
</evidence>
<reference evidence="3 4" key="1">
    <citation type="submission" date="2013-08" db="EMBL/GenBank/DDBJ databases">
        <authorList>
            <person name="Weinstock G."/>
            <person name="Sodergren E."/>
            <person name="Wylie T."/>
            <person name="Fulton L."/>
            <person name="Fulton R."/>
            <person name="Fronick C."/>
            <person name="O'Laughlin M."/>
            <person name="Godfrey J."/>
            <person name="Miner T."/>
            <person name="Herter B."/>
            <person name="Appelbaum E."/>
            <person name="Cordes M."/>
            <person name="Lek S."/>
            <person name="Wollam A."/>
            <person name="Pepin K.H."/>
            <person name="Palsikar V.B."/>
            <person name="Mitreva M."/>
            <person name="Wilson R.K."/>
        </authorList>
    </citation>
    <scope>NUCLEOTIDE SEQUENCE [LARGE SCALE GENOMIC DNA]</scope>
    <source>
        <strain evidence="3 4">ATCC 700332</strain>
    </source>
</reference>
<dbReference type="Proteomes" id="UP000016649">
    <property type="component" value="Unassembled WGS sequence"/>
</dbReference>
<dbReference type="PANTHER" id="PTHR23150:SF19">
    <property type="entry name" value="FORMYLGLYCINE-GENERATING ENZYME"/>
    <property type="match status" value="1"/>
</dbReference>
<sequence>MTNSNKKTFAFTLTGAAPLIISAVLTFAVLTIFSACPNNAGGSGNNTGSGSSGGGGVTPPAPSTDKTYTVDGVSFTLKNIDAVSGKNIGHTDQGDNPPHPVSISAYYIGETEVTQELWSKVMSGNPSNFTGKPKNPVEKVSWLNCIVFCNELTKKVTELGAGECVYYKDAAFTTAYTAADAASNTIPHAKWTAKGFRLPTEAEWEWAALGGTQNKWAGTNEKAQLKNYAWYVNTDGGDANNTTHEVGTKTANGYGLRDMSGNVQEWCWDIYDNPLPNPLPSDYTGAASGTDRVARGGNWGVGSNEAACSNRAAADQTASGASENIGLRVVRRL</sequence>
<feature type="region of interest" description="Disordered" evidence="1">
    <location>
        <begin position="46"/>
        <end position="65"/>
    </location>
</feature>
<keyword evidence="4" id="KW-1185">Reference proteome</keyword>
<dbReference type="RefSeq" id="WP_021687836.1">
    <property type="nucleotide sequence ID" value="NZ_KI260569.1"/>
</dbReference>
<dbReference type="PANTHER" id="PTHR23150">
    <property type="entry name" value="SULFATASE MODIFYING FACTOR 1, 2"/>
    <property type="match status" value="1"/>
</dbReference>
<name>A0ABN0NX77_TRELE</name>
<gene>
    <name evidence="3" type="ORF">HMPREF9193_01635</name>
</gene>
<dbReference type="Pfam" id="PF03781">
    <property type="entry name" value="FGE-sulfatase"/>
    <property type="match status" value="1"/>
</dbReference>
<dbReference type="EMBL" id="AWVH01000039">
    <property type="protein sequence ID" value="ERJ91977.1"/>
    <property type="molecule type" value="Genomic_DNA"/>
</dbReference>
<dbReference type="InterPro" id="IPR016187">
    <property type="entry name" value="CTDL_fold"/>
</dbReference>
<dbReference type="InterPro" id="IPR051043">
    <property type="entry name" value="Sulfatase_Mod_Factor_Kinase"/>
</dbReference>
<dbReference type="InterPro" id="IPR005532">
    <property type="entry name" value="SUMF_dom"/>
</dbReference>
<proteinExistence type="predicted"/>
<evidence type="ECO:0000259" key="2">
    <source>
        <dbReference type="Pfam" id="PF03781"/>
    </source>
</evidence>
<dbReference type="Gene3D" id="3.90.1580.10">
    <property type="entry name" value="paralog of FGE (formylglycine-generating enzyme)"/>
    <property type="match status" value="1"/>
</dbReference>
<comment type="caution">
    <text evidence="3">The sequence shown here is derived from an EMBL/GenBank/DDBJ whole genome shotgun (WGS) entry which is preliminary data.</text>
</comment>
<feature type="compositionally biased region" description="Gly residues" evidence="1">
    <location>
        <begin position="46"/>
        <end position="57"/>
    </location>
</feature>
<protein>
    <recommendedName>
        <fullName evidence="2">Sulfatase-modifying factor enzyme-like domain-containing protein</fullName>
    </recommendedName>
</protein>
<accession>A0ABN0NX77</accession>
<dbReference type="SUPFAM" id="SSF56436">
    <property type="entry name" value="C-type lectin-like"/>
    <property type="match status" value="1"/>
</dbReference>
<evidence type="ECO:0000256" key="1">
    <source>
        <dbReference type="SAM" id="MobiDB-lite"/>
    </source>
</evidence>
<dbReference type="InterPro" id="IPR042095">
    <property type="entry name" value="SUMF_sf"/>
</dbReference>